<proteinExistence type="inferred from homology"/>
<sequence length="379" mass="43385">MDSMNNSMLELNNNSSESNDYSTEVDIHLTFESKMAILVGITFSATIVIGLVGNSLVLLTYLFQKQMRSTTNIIILNLAIAELLFIFLCVPFTGFNYVLSKWYFGDIICKIYQYTANVTAYVLILLLVLMSLDRYLAICSIGNTTIRNKRNVNIAIIILWIVVLVLNLPHLFMWEEYSYSISNENRTVCILKYNIIISKSLDPANESELVELETAKYKIQAYYSIFFMAAYVLPCVSICIIYGLLMKKLKEIKGKQVSKSKRKVTLMVVVVVSSFVLCWGPLQIMLFLQHVVKVDFEEIHITILIITNCIAYLNTCVNPIIYGFANQDFRRAYAAILRCDYDSRNPFNTNYTVVGTQVNKHDIKTEMKNLRSKSNQVHL</sequence>
<keyword evidence="6" id="KW-0297">G-protein coupled receptor</keyword>
<dbReference type="InterPro" id="IPR017452">
    <property type="entry name" value="GPCR_Rhodpsn_7TM"/>
</dbReference>
<accession>A0A813M6B9</accession>
<gene>
    <name evidence="15" type="ORF">OXX778_LOCUS1080</name>
</gene>
<feature type="transmembrane region" description="Helical" evidence="13">
    <location>
        <begin position="111"/>
        <end position="132"/>
    </location>
</feature>
<feature type="transmembrane region" description="Helical" evidence="13">
    <location>
        <begin position="221"/>
        <end position="245"/>
    </location>
</feature>
<evidence type="ECO:0000313" key="15">
    <source>
        <dbReference type="EMBL" id="CAF0711269.1"/>
    </source>
</evidence>
<feature type="region of interest" description="Disordered" evidence="12">
    <location>
        <begin position="1"/>
        <end position="20"/>
    </location>
</feature>
<evidence type="ECO:0000256" key="10">
    <source>
        <dbReference type="ARBA" id="ARBA00023180"/>
    </source>
</evidence>
<comment type="caution">
    <text evidence="15">The sequence shown here is derived from an EMBL/GenBank/DDBJ whole genome shotgun (WGS) entry which is preliminary data.</text>
</comment>
<evidence type="ECO:0000256" key="2">
    <source>
        <dbReference type="ARBA" id="ARBA00010663"/>
    </source>
</evidence>
<dbReference type="Pfam" id="PF00001">
    <property type="entry name" value="7tm_1"/>
    <property type="match status" value="1"/>
</dbReference>
<dbReference type="InterPro" id="IPR000611">
    <property type="entry name" value="NPY_rcpt"/>
</dbReference>
<dbReference type="PROSITE" id="PS50262">
    <property type="entry name" value="G_PROTEIN_RECEP_F1_2"/>
    <property type="match status" value="1"/>
</dbReference>
<dbReference type="PRINTS" id="PR00237">
    <property type="entry name" value="GPCRRHODOPSN"/>
</dbReference>
<feature type="transmembrane region" description="Helical" evidence="13">
    <location>
        <begin position="299"/>
        <end position="321"/>
    </location>
</feature>
<dbReference type="SUPFAM" id="SSF81321">
    <property type="entry name" value="Family A G protein-coupled receptor-like"/>
    <property type="match status" value="1"/>
</dbReference>
<keyword evidence="9" id="KW-0675">Receptor</keyword>
<keyword evidence="10" id="KW-0325">Glycoprotein</keyword>
<feature type="transmembrane region" description="Helical" evidence="13">
    <location>
        <begin position="266"/>
        <end position="287"/>
    </location>
</feature>
<keyword evidence="8" id="KW-1015">Disulfide bond</keyword>
<evidence type="ECO:0000256" key="11">
    <source>
        <dbReference type="ARBA" id="ARBA00023224"/>
    </source>
</evidence>
<evidence type="ECO:0000256" key="4">
    <source>
        <dbReference type="ARBA" id="ARBA00022692"/>
    </source>
</evidence>
<evidence type="ECO:0000256" key="9">
    <source>
        <dbReference type="ARBA" id="ARBA00023170"/>
    </source>
</evidence>
<evidence type="ECO:0000256" key="1">
    <source>
        <dbReference type="ARBA" id="ARBA00004651"/>
    </source>
</evidence>
<evidence type="ECO:0000256" key="13">
    <source>
        <dbReference type="SAM" id="Phobius"/>
    </source>
</evidence>
<evidence type="ECO:0000256" key="7">
    <source>
        <dbReference type="ARBA" id="ARBA00023136"/>
    </source>
</evidence>
<dbReference type="AlphaFoldDB" id="A0A813M6B9"/>
<organism evidence="15 16">
    <name type="scientific">Brachionus calyciflorus</name>
    <dbReference type="NCBI Taxonomy" id="104777"/>
    <lineage>
        <taxon>Eukaryota</taxon>
        <taxon>Metazoa</taxon>
        <taxon>Spiralia</taxon>
        <taxon>Gnathifera</taxon>
        <taxon>Rotifera</taxon>
        <taxon>Eurotatoria</taxon>
        <taxon>Monogononta</taxon>
        <taxon>Pseudotrocha</taxon>
        <taxon>Ploima</taxon>
        <taxon>Brachionidae</taxon>
        <taxon>Brachionus</taxon>
    </lineage>
</organism>
<evidence type="ECO:0000256" key="6">
    <source>
        <dbReference type="ARBA" id="ARBA00023040"/>
    </source>
</evidence>
<dbReference type="PANTHER" id="PTHR45695">
    <property type="entry name" value="LEUCOKININ RECEPTOR-RELATED"/>
    <property type="match status" value="1"/>
</dbReference>
<protein>
    <recommendedName>
        <fullName evidence="14">G-protein coupled receptors family 1 profile domain-containing protein</fullName>
    </recommendedName>
</protein>
<evidence type="ECO:0000256" key="12">
    <source>
        <dbReference type="SAM" id="MobiDB-lite"/>
    </source>
</evidence>
<keyword evidence="3" id="KW-1003">Cell membrane</keyword>
<keyword evidence="11" id="KW-0807">Transducer</keyword>
<dbReference type="PRINTS" id="PR01012">
    <property type="entry name" value="NRPEPTIDEYR"/>
</dbReference>
<dbReference type="SMART" id="SM01381">
    <property type="entry name" value="7TM_GPCR_Srsx"/>
    <property type="match status" value="1"/>
</dbReference>
<comment type="subcellular location">
    <subcellularLocation>
        <location evidence="1">Cell membrane</location>
        <topology evidence="1">Multi-pass membrane protein</topology>
    </subcellularLocation>
</comment>
<feature type="transmembrane region" description="Helical" evidence="13">
    <location>
        <begin position="75"/>
        <end position="99"/>
    </location>
</feature>
<evidence type="ECO:0000256" key="8">
    <source>
        <dbReference type="ARBA" id="ARBA00023157"/>
    </source>
</evidence>
<dbReference type="GO" id="GO:0004983">
    <property type="term" value="F:neuropeptide Y receptor activity"/>
    <property type="evidence" value="ECO:0007669"/>
    <property type="project" value="InterPro"/>
</dbReference>
<reference evidence="15" key="1">
    <citation type="submission" date="2021-02" db="EMBL/GenBank/DDBJ databases">
        <authorList>
            <person name="Nowell W R."/>
        </authorList>
    </citation>
    <scope>NUCLEOTIDE SEQUENCE</scope>
    <source>
        <strain evidence="15">Ploen Becks lab</strain>
    </source>
</reference>
<evidence type="ECO:0000313" key="16">
    <source>
        <dbReference type="Proteomes" id="UP000663879"/>
    </source>
</evidence>
<dbReference type="PANTHER" id="PTHR45695:SF23">
    <property type="entry name" value="GALANIN-LIKE G-PROTEIN COUPLED RECEPTOR NPR-9"/>
    <property type="match status" value="1"/>
</dbReference>
<keyword evidence="5 13" id="KW-1133">Transmembrane helix</keyword>
<keyword evidence="16" id="KW-1185">Reference proteome</keyword>
<dbReference type="OrthoDB" id="2132067at2759"/>
<name>A0A813M6B9_9BILA</name>
<feature type="domain" description="G-protein coupled receptors family 1 profile" evidence="14">
    <location>
        <begin position="53"/>
        <end position="322"/>
    </location>
</feature>
<dbReference type="InterPro" id="IPR000276">
    <property type="entry name" value="GPCR_Rhodpsn"/>
</dbReference>
<feature type="compositionally biased region" description="Low complexity" evidence="12">
    <location>
        <begin position="1"/>
        <end position="19"/>
    </location>
</feature>
<evidence type="ECO:0000256" key="5">
    <source>
        <dbReference type="ARBA" id="ARBA00022989"/>
    </source>
</evidence>
<dbReference type="GO" id="GO:0005886">
    <property type="term" value="C:plasma membrane"/>
    <property type="evidence" value="ECO:0007669"/>
    <property type="project" value="UniProtKB-SubCell"/>
</dbReference>
<dbReference type="Gene3D" id="1.20.1070.10">
    <property type="entry name" value="Rhodopsin 7-helix transmembrane proteins"/>
    <property type="match status" value="1"/>
</dbReference>
<feature type="transmembrane region" description="Helical" evidence="13">
    <location>
        <begin position="35"/>
        <end position="63"/>
    </location>
</feature>
<evidence type="ECO:0000256" key="3">
    <source>
        <dbReference type="ARBA" id="ARBA00022475"/>
    </source>
</evidence>
<dbReference type="EMBL" id="CAJNOC010000063">
    <property type="protein sequence ID" value="CAF0711269.1"/>
    <property type="molecule type" value="Genomic_DNA"/>
</dbReference>
<keyword evidence="4 13" id="KW-0812">Transmembrane</keyword>
<keyword evidence="7 13" id="KW-0472">Membrane</keyword>
<evidence type="ECO:0000259" key="14">
    <source>
        <dbReference type="PROSITE" id="PS50262"/>
    </source>
</evidence>
<dbReference type="Proteomes" id="UP000663879">
    <property type="component" value="Unassembled WGS sequence"/>
</dbReference>
<feature type="transmembrane region" description="Helical" evidence="13">
    <location>
        <begin position="152"/>
        <end position="172"/>
    </location>
</feature>
<comment type="similarity">
    <text evidence="2">Belongs to the G-protein coupled receptor 1 family.</text>
</comment>